<comment type="subcellular location">
    <subcellularLocation>
        <location evidence="2">Cytoplasm</location>
    </subcellularLocation>
    <subcellularLocation>
        <location evidence="1">Nucleus</location>
    </subcellularLocation>
</comment>
<comment type="similarity">
    <text evidence="3">Belongs to the DEAD box helicase family. DEAH subfamily.</text>
</comment>
<dbReference type="OMA" id="QRSAYCS"/>
<keyword evidence="10 24" id="KW-0347">Helicase</keyword>
<dbReference type="PROSITE" id="PS50304">
    <property type="entry name" value="TUDOR"/>
    <property type="match status" value="1"/>
</dbReference>
<dbReference type="SMART" id="SM00333">
    <property type="entry name" value="TUDOR"/>
    <property type="match status" value="1"/>
</dbReference>
<evidence type="ECO:0000256" key="11">
    <source>
        <dbReference type="ARBA" id="ARBA00022840"/>
    </source>
</evidence>
<reference evidence="24" key="1">
    <citation type="submission" date="2025-08" db="UniProtKB">
        <authorList>
            <consortium name="RefSeq"/>
        </authorList>
    </citation>
    <scope>IDENTIFICATION</scope>
    <source>
        <tissue evidence="24">Blood</tissue>
    </source>
</reference>
<protein>
    <recommendedName>
        <fullName evidence="17">ATP-dependent RNA helicase TDRD9</fullName>
        <ecNumber evidence="4">3.6.4.13</ecNumber>
    </recommendedName>
    <alternativeName>
        <fullName evidence="18">Tudor domain-containing protein 9</fullName>
    </alternativeName>
</protein>
<dbReference type="GO" id="GO:0003724">
    <property type="term" value="F:RNA helicase activity"/>
    <property type="evidence" value="ECO:0007669"/>
    <property type="project" value="UniProtKB-EC"/>
</dbReference>
<evidence type="ECO:0000256" key="16">
    <source>
        <dbReference type="ARBA" id="ARBA00047984"/>
    </source>
</evidence>
<dbReference type="SUPFAM" id="SSF52540">
    <property type="entry name" value="P-loop containing nucleoside triphosphate hydrolases"/>
    <property type="match status" value="1"/>
</dbReference>
<dbReference type="OrthoDB" id="66977at2759"/>
<dbReference type="InterPro" id="IPR014001">
    <property type="entry name" value="Helicase_ATP-bd"/>
</dbReference>
<name>A0A6P9BSW0_PANGU</name>
<dbReference type="Proteomes" id="UP001652622">
    <property type="component" value="Unplaced"/>
</dbReference>
<evidence type="ECO:0000256" key="9">
    <source>
        <dbReference type="ARBA" id="ARBA00022801"/>
    </source>
</evidence>
<evidence type="ECO:0000256" key="17">
    <source>
        <dbReference type="ARBA" id="ARBA00074173"/>
    </source>
</evidence>
<comment type="catalytic activity">
    <reaction evidence="16">
        <text>ATP + H2O = ADP + phosphate + H(+)</text>
        <dbReference type="Rhea" id="RHEA:13065"/>
        <dbReference type="ChEBI" id="CHEBI:15377"/>
        <dbReference type="ChEBI" id="CHEBI:15378"/>
        <dbReference type="ChEBI" id="CHEBI:30616"/>
        <dbReference type="ChEBI" id="CHEBI:43474"/>
        <dbReference type="ChEBI" id="CHEBI:456216"/>
        <dbReference type="EC" id="3.6.4.13"/>
    </reaction>
</comment>
<dbReference type="InterPro" id="IPR011545">
    <property type="entry name" value="DEAD/DEAH_box_helicase_dom"/>
</dbReference>
<keyword evidence="5" id="KW-0217">Developmental protein</keyword>
<dbReference type="GO" id="GO:0007283">
    <property type="term" value="P:spermatogenesis"/>
    <property type="evidence" value="ECO:0007669"/>
    <property type="project" value="UniProtKB-KW"/>
</dbReference>
<dbReference type="EC" id="3.6.4.13" evidence="4"/>
<feature type="domain" description="Tudor" evidence="20">
    <location>
        <begin position="930"/>
        <end position="990"/>
    </location>
</feature>
<evidence type="ECO:0000256" key="2">
    <source>
        <dbReference type="ARBA" id="ARBA00004496"/>
    </source>
</evidence>
<evidence type="ECO:0000256" key="4">
    <source>
        <dbReference type="ARBA" id="ARBA00012552"/>
    </source>
</evidence>
<evidence type="ECO:0000256" key="13">
    <source>
        <dbReference type="ARBA" id="ARBA00023158"/>
    </source>
</evidence>
<keyword evidence="23" id="KW-1185">Reference proteome</keyword>
<keyword evidence="15" id="KW-0469">Meiosis</keyword>
<dbReference type="RefSeq" id="XP_034274447.1">
    <property type="nucleotide sequence ID" value="XM_034418556.2"/>
</dbReference>
<dbReference type="InterPro" id="IPR035437">
    <property type="entry name" value="SNase_OB-fold_sf"/>
</dbReference>
<dbReference type="SMART" id="SM00487">
    <property type="entry name" value="DEXDc"/>
    <property type="match status" value="1"/>
</dbReference>
<dbReference type="FunFam" id="3.40.50.300:FF:000946">
    <property type="entry name" value="putative ATP-dependent RNA helicase TDRD9"/>
    <property type="match status" value="1"/>
</dbReference>
<dbReference type="Gene3D" id="2.30.30.140">
    <property type="match status" value="1"/>
</dbReference>
<evidence type="ECO:0000256" key="10">
    <source>
        <dbReference type="ARBA" id="ARBA00022806"/>
    </source>
</evidence>
<dbReference type="FunFam" id="1.20.120.1080:FF:000081">
    <property type="entry name" value="Tudor domain containing 9"/>
    <property type="match status" value="1"/>
</dbReference>
<dbReference type="InterPro" id="IPR047384">
    <property type="entry name" value="Tudor_TDRD9"/>
</dbReference>
<dbReference type="FunFam" id="3.40.50.300:FF:001113">
    <property type="entry name" value="ATP-dependent RNA helicase TDRD9"/>
    <property type="match status" value="1"/>
</dbReference>
<proteinExistence type="inferred from homology"/>
<keyword evidence="9" id="KW-0378">Hydrolase</keyword>
<dbReference type="Gene3D" id="3.40.50.300">
    <property type="entry name" value="P-loop containing nucleotide triphosphate hydrolases"/>
    <property type="match status" value="2"/>
</dbReference>
<keyword evidence="7" id="KW-0547">Nucleotide-binding</keyword>
<evidence type="ECO:0000256" key="3">
    <source>
        <dbReference type="ARBA" id="ARBA00008792"/>
    </source>
</evidence>
<organism evidence="23 24">
    <name type="scientific">Pantherophis guttatus</name>
    <name type="common">Corn snake</name>
    <name type="synonym">Elaphe guttata</name>
    <dbReference type="NCBI Taxonomy" id="94885"/>
    <lineage>
        <taxon>Eukaryota</taxon>
        <taxon>Metazoa</taxon>
        <taxon>Chordata</taxon>
        <taxon>Craniata</taxon>
        <taxon>Vertebrata</taxon>
        <taxon>Euteleostomi</taxon>
        <taxon>Lepidosauria</taxon>
        <taxon>Squamata</taxon>
        <taxon>Bifurcata</taxon>
        <taxon>Unidentata</taxon>
        <taxon>Episquamata</taxon>
        <taxon>Toxicofera</taxon>
        <taxon>Serpentes</taxon>
        <taxon>Colubroidea</taxon>
        <taxon>Colubridae</taxon>
        <taxon>Colubrinae</taxon>
        <taxon>Pantherophis</taxon>
    </lineage>
</organism>
<feature type="compositionally biased region" description="Low complexity" evidence="19">
    <location>
        <begin position="81"/>
        <end position="92"/>
    </location>
</feature>
<dbReference type="InParanoid" id="A0A6P9BSW0"/>
<dbReference type="KEGG" id="pgut:117666033"/>
<evidence type="ECO:0000256" key="18">
    <source>
        <dbReference type="ARBA" id="ARBA00081664"/>
    </source>
</evidence>
<evidence type="ECO:0000256" key="5">
    <source>
        <dbReference type="ARBA" id="ARBA00022473"/>
    </source>
</evidence>
<gene>
    <name evidence="24" type="primary">TDRD9</name>
</gene>
<dbReference type="Pfam" id="PF21010">
    <property type="entry name" value="HA2_C"/>
    <property type="match status" value="1"/>
</dbReference>
<dbReference type="SMART" id="SM00847">
    <property type="entry name" value="HA2"/>
    <property type="match status" value="1"/>
</dbReference>
<dbReference type="GO" id="GO:0016787">
    <property type="term" value="F:hydrolase activity"/>
    <property type="evidence" value="ECO:0007669"/>
    <property type="project" value="UniProtKB-KW"/>
</dbReference>
<dbReference type="InterPro" id="IPR027417">
    <property type="entry name" value="P-loop_NTPase"/>
</dbReference>
<dbReference type="PANTHER" id="PTHR18934">
    <property type="entry name" value="ATP-DEPENDENT RNA HELICASE"/>
    <property type="match status" value="1"/>
</dbReference>
<keyword evidence="6" id="KW-0963">Cytoplasm</keyword>
<keyword evidence="13" id="KW-0943">RNA-mediated gene silencing</keyword>
<dbReference type="GeneID" id="117666033"/>
<dbReference type="Pfam" id="PF00270">
    <property type="entry name" value="DEAD"/>
    <property type="match status" value="1"/>
</dbReference>
<dbReference type="SUPFAM" id="SSF63748">
    <property type="entry name" value="Tudor/PWWP/MBT"/>
    <property type="match status" value="1"/>
</dbReference>
<dbReference type="GO" id="GO:0005737">
    <property type="term" value="C:cytoplasm"/>
    <property type="evidence" value="ECO:0007669"/>
    <property type="project" value="UniProtKB-SubCell"/>
</dbReference>
<evidence type="ECO:0000256" key="19">
    <source>
        <dbReference type="SAM" id="MobiDB-lite"/>
    </source>
</evidence>
<dbReference type="CTD" id="122402"/>
<sequence>MLRKLTVDQINDWFTIGKAVSGVEFLGGEVRAAGFAHPLVESVEEPAPAANVTPGLQNDGEEYIKRYRQLEAKELEARGGSCSSSKPVSPESPQHESTFGTYIPDGNYKYPDLPISRYKEEIVSLIENHSVVIVHGSTGSGKSTQLPQYVLDHCAQHSIYCNIVVTQPRRIGASSIARWISKQRSWPLGELVGYQVGLEKVATKNTKLIYMTTGVLLQKVVGAKSLLEFTHIFIDEIHERTEDMDLLLLVIRKLLRTNSRFVKIILMSATIDCQEFANYFALPVRNKLYPAYVFQVEGKPHAIDEYYLDDLKPVLSHIKIPLQIIEEPLIHLDMYKVAVALIQWFDELETKENGDRNLEFVSERGSVLVFLPGLAEITYLLELFTNMVHRSFSNEFFRLQVYPLHSSVTLEEQNNVFLAPVPGYRKILLSTNIAQSSVTVPDVKYVIDFCLSRNLVCDEDTNYQSLRLCWASKNSCDQRRGRAGRVSKGYCYRLVYKDFWTNCIPESTVPEMTRCPLETTVLKVKMLDMGEPRALLATALSPPVSSDIERTILHLKELGALAINDHFEERNPYDGELTFLGKVLAQLPVNHHLGKLIVLGHVFGCLEETLIIAAALSLNSFFVIPFKQHLDGYRNKLQFSGNSSSDCIAIVNAFKEWQGNRQKGKLRHPKNEVDWGRSNYIYIKRMREVAELYEELKKRIAVFNMHVNTHSPIMDQEHAYKQRFILQVVIAGAFYPNYFTFVYHDKEVAVRELSGRDPKTTVMLKNIPHYGFLYYKQLQSLFRQCGQVKSIVYDGTKAFVEFTRNPTERFKTLPAVYFALKMAQMRIPFELNIHSPEEIEDKMAGGSSTILRDMRVNIDFQKRTMTPMQKFCNTLEKLQTINSLDLSICVTEIVEVGHFCGYRTDERSMALLQKLSAEIGQLELTSLPIRPYPDLVCLAPFTERETETYYRVQVLYVSGDSAEVFYVDYGNRSKVALDQLREIPSDLRELPFQALEFKVRRIRPSAWSLVCGEQWSYAANQRFASLVSDHVLMVKIFSIVHGILHVDVFQCSGIANMVNICTILIEEGYAEPADDSYESKLNHETLKQLFSKPEGCDGNKSVSLQMCSREENALTEILESCSAKRISTPNCKVTLLGPFNAYNLKFSSMTRISRFRTILVEKESVNSVVVVDAPENAFQQILVAASISVNATGSTMLLKETSLMPHIPGLPALLSMLFAPVIDLRVDESRRRYIGVLCGLGWNQTLRSPVLQDHDMELAFDVQIDADDITQINILRTYINKLTSDEPKGLLQFGPEKIAQLQNTAREKLLSLICKSKPREAIPPTWYKKSYEWTQLRSSLVIDQSDQPAVSRRNSSLYQLHKLVLLNA</sequence>
<dbReference type="Pfam" id="PF00271">
    <property type="entry name" value="Helicase_C"/>
    <property type="match status" value="1"/>
</dbReference>
<keyword evidence="14" id="KW-0539">Nucleus</keyword>
<evidence type="ECO:0000256" key="6">
    <source>
        <dbReference type="ARBA" id="ARBA00022490"/>
    </source>
</evidence>
<accession>A0A6P9BSW0</accession>
<evidence type="ECO:0000259" key="20">
    <source>
        <dbReference type="PROSITE" id="PS50304"/>
    </source>
</evidence>
<evidence type="ECO:0000256" key="8">
    <source>
        <dbReference type="ARBA" id="ARBA00022782"/>
    </source>
</evidence>
<dbReference type="InterPro" id="IPR002999">
    <property type="entry name" value="Tudor"/>
</dbReference>
<evidence type="ECO:0000313" key="23">
    <source>
        <dbReference type="Proteomes" id="UP001652622"/>
    </source>
</evidence>
<evidence type="ECO:0000313" key="24">
    <source>
        <dbReference type="RefSeq" id="XP_034274447.1"/>
    </source>
</evidence>
<feature type="domain" description="Helicase C-terminal" evidence="22">
    <location>
        <begin position="353"/>
        <end position="528"/>
    </location>
</feature>
<feature type="region of interest" description="Disordered" evidence="19">
    <location>
        <begin position="77"/>
        <end position="102"/>
    </location>
</feature>
<evidence type="ECO:0000256" key="14">
    <source>
        <dbReference type="ARBA" id="ARBA00023242"/>
    </source>
</evidence>
<keyword evidence="8" id="KW-0221">Differentiation</keyword>
<feature type="domain" description="Helicase ATP-binding" evidence="21">
    <location>
        <begin position="123"/>
        <end position="289"/>
    </location>
</feature>
<dbReference type="CDD" id="cd18791">
    <property type="entry name" value="SF2_C_RHA"/>
    <property type="match status" value="1"/>
</dbReference>
<dbReference type="PROSITE" id="PS51194">
    <property type="entry name" value="HELICASE_CTER"/>
    <property type="match status" value="1"/>
</dbReference>
<dbReference type="FunFam" id="2.30.30.140:FF:000073">
    <property type="entry name" value="ATP-dependent RNA helicase TDRD9"/>
    <property type="match status" value="1"/>
</dbReference>
<evidence type="ECO:0000256" key="12">
    <source>
        <dbReference type="ARBA" id="ARBA00022871"/>
    </source>
</evidence>
<keyword evidence="12" id="KW-0744">Spermatogenesis</keyword>
<evidence type="ECO:0000256" key="1">
    <source>
        <dbReference type="ARBA" id="ARBA00004123"/>
    </source>
</evidence>
<dbReference type="InterPro" id="IPR001650">
    <property type="entry name" value="Helicase_C-like"/>
</dbReference>
<dbReference type="GO" id="GO:0003723">
    <property type="term" value="F:RNA binding"/>
    <property type="evidence" value="ECO:0007669"/>
    <property type="project" value="TreeGrafter"/>
</dbReference>
<dbReference type="SMART" id="SM00490">
    <property type="entry name" value="HELICc"/>
    <property type="match status" value="1"/>
</dbReference>
<dbReference type="GO" id="GO:0005524">
    <property type="term" value="F:ATP binding"/>
    <property type="evidence" value="ECO:0007669"/>
    <property type="project" value="UniProtKB-KW"/>
</dbReference>
<dbReference type="CDD" id="cd20431">
    <property type="entry name" value="Tudor_TDRD9"/>
    <property type="match status" value="1"/>
</dbReference>
<evidence type="ECO:0000256" key="15">
    <source>
        <dbReference type="ARBA" id="ARBA00023254"/>
    </source>
</evidence>
<dbReference type="InterPro" id="IPR007502">
    <property type="entry name" value="Helicase-assoc_dom"/>
</dbReference>
<dbReference type="PROSITE" id="PS51192">
    <property type="entry name" value="HELICASE_ATP_BIND_1"/>
    <property type="match status" value="1"/>
</dbReference>
<dbReference type="GO" id="GO:0031047">
    <property type="term" value="P:regulatory ncRNA-mediated gene silencing"/>
    <property type="evidence" value="ECO:0007669"/>
    <property type="project" value="UniProtKB-KW"/>
</dbReference>
<dbReference type="FunFam" id="2.40.50.90:FF:000016">
    <property type="entry name" value="Tudor domain containing 9"/>
    <property type="match status" value="1"/>
</dbReference>
<dbReference type="GO" id="GO:0005634">
    <property type="term" value="C:nucleus"/>
    <property type="evidence" value="ECO:0007669"/>
    <property type="project" value="UniProtKB-SubCell"/>
</dbReference>
<dbReference type="GO" id="GO:0030154">
    <property type="term" value="P:cell differentiation"/>
    <property type="evidence" value="ECO:0007669"/>
    <property type="project" value="UniProtKB-KW"/>
</dbReference>
<evidence type="ECO:0000259" key="22">
    <source>
        <dbReference type="PROSITE" id="PS51194"/>
    </source>
</evidence>
<dbReference type="Pfam" id="PF00567">
    <property type="entry name" value="TUDOR"/>
    <property type="match status" value="1"/>
</dbReference>
<keyword evidence="11" id="KW-0067">ATP-binding</keyword>
<dbReference type="GO" id="GO:0051321">
    <property type="term" value="P:meiotic cell cycle"/>
    <property type="evidence" value="ECO:0007669"/>
    <property type="project" value="UniProtKB-KW"/>
</dbReference>
<evidence type="ECO:0000259" key="21">
    <source>
        <dbReference type="PROSITE" id="PS51192"/>
    </source>
</evidence>
<dbReference type="Gene3D" id="2.40.50.90">
    <property type="match status" value="1"/>
</dbReference>
<dbReference type="PANTHER" id="PTHR18934:SF113">
    <property type="entry name" value="ATP-DEPENDENT RNA HELICASE TDRD9"/>
    <property type="match status" value="1"/>
</dbReference>
<dbReference type="Gene3D" id="1.20.120.1080">
    <property type="match status" value="1"/>
</dbReference>
<evidence type="ECO:0000256" key="7">
    <source>
        <dbReference type="ARBA" id="ARBA00022741"/>
    </source>
</evidence>